<dbReference type="InterPro" id="IPR036052">
    <property type="entry name" value="TrpB-like_PALP_sf"/>
</dbReference>
<reference evidence="1" key="1">
    <citation type="submission" date="2022-03" db="EMBL/GenBank/DDBJ databases">
        <title>Draft genome sequence of Aduncisulcus paluster, a free-living microaerophilic Fornicata.</title>
        <authorList>
            <person name="Yuyama I."/>
            <person name="Kume K."/>
            <person name="Tamura T."/>
            <person name="Inagaki Y."/>
            <person name="Hashimoto T."/>
        </authorList>
    </citation>
    <scope>NUCLEOTIDE SEQUENCE</scope>
    <source>
        <strain evidence="1">NY0171</strain>
    </source>
</reference>
<dbReference type="Proteomes" id="UP001057375">
    <property type="component" value="Unassembled WGS sequence"/>
</dbReference>
<keyword evidence="2" id="KW-1185">Reference proteome</keyword>
<dbReference type="Gene3D" id="3.40.50.1100">
    <property type="match status" value="1"/>
</dbReference>
<evidence type="ECO:0000313" key="2">
    <source>
        <dbReference type="Proteomes" id="UP001057375"/>
    </source>
</evidence>
<sequence>MALSILPHFMKTSAKKLGTKEDIVILAATSGDTGKAALEGFADVDGTQIVVFYPTDGVSDVQKRQMITQEGANTHVFGINGNFDDAQSGAGKINLGDKINIVVPTGNFGNILAAYYAMRMGLPVKEFICASNKNNVLADFFKTGRYDLDRDFIPTVSPSMDILISSNLERFLYAISGNDDTAISGLMADLKAKGAYEISDAMKDNMKNFHGGYADDPKTVDAIRNLYD</sequence>
<proteinExistence type="predicted"/>
<dbReference type="PANTHER" id="PTHR43515:SF1">
    <property type="entry name" value="THREONINE SYNTHASE-LIKE 1"/>
    <property type="match status" value="1"/>
</dbReference>
<comment type="caution">
    <text evidence="1">The sequence shown here is derived from an EMBL/GenBank/DDBJ whole genome shotgun (WGS) entry which is preliminary data.</text>
</comment>
<accession>A0ABQ5KQE4</accession>
<dbReference type="SUPFAM" id="SSF53686">
    <property type="entry name" value="Tryptophan synthase beta subunit-like PLP-dependent enzymes"/>
    <property type="match status" value="1"/>
</dbReference>
<dbReference type="PANTHER" id="PTHR43515">
    <property type="entry name" value="THREONINE SYNTHASE-LIKE 1"/>
    <property type="match status" value="1"/>
</dbReference>
<dbReference type="EMBL" id="BQXS01003576">
    <property type="protein sequence ID" value="GKT34707.1"/>
    <property type="molecule type" value="Genomic_DNA"/>
</dbReference>
<protein>
    <submittedName>
        <fullName evidence="1">Threonine synthase</fullName>
    </submittedName>
</protein>
<evidence type="ECO:0000313" key="1">
    <source>
        <dbReference type="EMBL" id="GKT34707.1"/>
    </source>
</evidence>
<name>A0ABQ5KQE4_9EUKA</name>
<gene>
    <name evidence="1" type="ORF">ADUPG1_002858</name>
</gene>
<organism evidence="1 2">
    <name type="scientific">Aduncisulcus paluster</name>
    <dbReference type="NCBI Taxonomy" id="2918883"/>
    <lineage>
        <taxon>Eukaryota</taxon>
        <taxon>Metamonada</taxon>
        <taxon>Carpediemonas-like organisms</taxon>
        <taxon>Aduncisulcus</taxon>
    </lineage>
</organism>
<feature type="non-terminal residue" evidence="1">
    <location>
        <position position="228"/>
    </location>
</feature>